<dbReference type="PANTHER" id="PTHR42736:SF1">
    <property type="entry name" value="PROTEIN-GLUTAMINE GAMMA-GLUTAMYLTRANSFERASE"/>
    <property type="match status" value="1"/>
</dbReference>
<dbReference type="Pfam" id="PF01841">
    <property type="entry name" value="Transglut_core"/>
    <property type="match status" value="1"/>
</dbReference>
<accession>A0A4R9BK58</accession>
<feature type="domain" description="Transglutaminase-like" evidence="3">
    <location>
        <begin position="485"/>
        <end position="555"/>
    </location>
</feature>
<dbReference type="SUPFAM" id="SSF54001">
    <property type="entry name" value="Cysteine proteinases"/>
    <property type="match status" value="1"/>
</dbReference>
<dbReference type="SMART" id="SM00460">
    <property type="entry name" value="TGc"/>
    <property type="match status" value="1"/>
</dbReference>
<dbReference type="EMBL" id="SOHM01000034">
    <property type="protein sequence ID" value="TFD85826.1"/>
    <property type="molecule type" value="Genomic_DNA"/>
</dbReference>
<keyword evidence="2" id="KW-0472">Membrane</keyword>
<sequence length="778" mass="82145">MRMRFVFGNTVAVLAATGVAAAALWPVYQTGAFVLLVIVAAVVGCGIAILGAWRRWPAWLVGVCTIVGYLLIGVPLAVPGRALYGVLPSLTGLAELVPATALGWKQLVTIVLPVGSYQALLVPALILVLLSTVIGLSVALRCKATELALLGPVLLFVAGIALGPSQARTPTLLGLALFTLLVIWLLWLNLERRRGRLLVAPTSARMPAADRRMGAARSVVVAALALTVAVLAGTVAAVALPPTASRDVLRTRVQAPFDARAYPSPLAAFRNYLQPDRADDVLFEVEGLPAGGRIRLATLDDYNGVVYAVGSADAAAAGPDSGTFTRLPYRLDQSAVRGDEVTLTVSIREYDDVWVPGIGALEQIEFTGDSAAARQESFVYNDLGGTAAVLTGLENGDSYTSTAVVPALAGDLADALPGPALLPAVAVLPDGLADALAGMVVPGDSAGQNLQNMLDFLTASGYISHGTAGEPVSRSGHGADRLDELLHDLPMLGDAEQYAVTAALMARQIGFPARVVMGFLPDAENGAARVTGADVSAWIEVQTQADGWVALDPNPPVRDIPVSQPDDPAPIARPQTVLPPPAPDAAEQPEPSQPESQTVDPPAAADPFWATVRLVVTITAWSLLGLGLLAAPLLGIVAAKWRRRRRRRLAARPIDRIVGGWREFADSVTDHGLPVPPLATRTELARSVGGVRALWLAGEVDRADFAPTGEAGIDPDGIWVSVRELQNSLRSGLSRRDRLRALISVRSFGRYAKRTAWRDGRRRRTLWRAGERTKGPGQ</sequence>
<dbReference type="InterPro" id="IPR038765">
    <property type="entry name" value="Papain-like_cys_pep_sf"/>
</dbReference>
<evidence type="ECO:0000256" key="2">
    <source>
        <dbReference type="SAM" id="Phobius"/>
    </source>
</evidence>
<dbReference type="InterPro" id="IPR002931">
    <property type="entry name" value="Transglutaminase-like"/>
</dbReference>
<keyword evidence="2" id="KW-1133">Transmembrane helix</keyword>
<dbReference type="RefSeq" id="WP_134642038.1">
    <property type="nucleotide sequence ID" value="NZ_SOHM01000034.1"/>
</dbReference>
<gene>
    <name evidence="4" type="ORF">E3T61_17015</name>
</gene>
<feature type="transmembrane region" description="Helical" evidence="2">
    <location>
        <begin position="117"/>
        <end position="140"/>
    </location>
</feature>
<feature type="transmembrane region" description="Helical" evidence="2">
    <location>
        <begin position="31"/>
        <end position="51"/>
    </location>
</feature>
<proteinExistence type="predicted"/>
<keyword evidence="5" id="KW-1185">Reference proteome</keyword>
<comment type="caution">
    <text evidence="4">The sequence shown here is derived from an EMBL/GenBank/DDBJ whole genome shotgun (WGS) entry which is preliminary data.</text>
</comment>
<protein>
    <submittedName>
        <fullName evidence="4">Transglutaminase domain-containing protein</fullName>
    </submittedName>
</protein>
<dbReference type="Gene3D" id="3.10.620.30">
    <property type="match status" value="1"/>
</dbReference>
<organism evidence="4 5">
    <name type="scientific">Cryobacterium lactosi</name>
    <dbReference type="NCBI Taxonomy" id="1259202"/>
    <lineage>
        <taxon>Bacteria</taxon>
        <taxon>Bacillati</taxon>
        <taxon>Actinomycetota</taxon>
        <taxon>Actinomycetes</taxon>
        <taxon>Micrococcales</taxon>
        <taxon>Microbacteriaceae</taxon>
        <taxon>Cryobacterium</taxon>
    </lineage>
</organism>
<reference evidence="4 5" key="1">
    <citation type="submission" date="2019-03" db="EMBL/GenBank/DDBJ databases">
        <title>Genomics of glacier-inhabiting Cryobacterium strains.</title>
        <authorList>
            <person name="Liu Q."/>
            <person name="Xin Y.-H."/>
        </authorList>
    </citation>
    <scope>NUCLEOTIDE SEQUENCE [LARGE SCALE GENOMIC DNA]</scope>
    <source>
        <strain evidence="4 5">Sr59</strain>
    </source>
</reference>
<dbReference type="Proteomes" id="UP000298468">
    <property type="component" value="Unassembled WGS sequence"/>
</dbReference>
<dbReference type="OrthoDB" id="3651060at2"/>
<dbReference type="InterPro" id="IPR021878">
    <property type="entry name" value="TgpA_N"/>
</dbReference>
<evidence type="ECO:0000313" key="4">
    <source>
        <dbReference type="EMBL" id="TFD85826.1"/>
    </source>
</evidence>
<dbReference type="Pfam" id="PF11992">
    <property type="entry name" value="TgpA_N"/>
    <property type="match status" value="1"/>
</dbReference>
<feature type="compositionally biased region" description="Low complexity" evidence="1">
    <location>
        <begin position="584"/>
        <end position="597"/>
    </location>
</feature>
<dbReference type="AlphaFoldDB" id="A0A4R9BK58"/>
<feature type="transmembrane region" description="Helical" evidence="2">
    <location>
        <begin position="58"/>
        <end position="78"/>
    </location>
</feature>
<name>A0A4R9BK58_9MICO</name>
<feature type="region of interest" description="Disordered" evidence="1">
    <location>
        <begin position="549"/>
        <end position="603"/>
    </location>
</feature>
<dbReference type="InterPro" id="IPR052901">
    <property type="entry name" value="Bact_TGase-like"/>
</dbReference>
<evidence type="ECO:0000259" key="3">
    <source>
        <dbReference type="SMART" id="SM00460"/>
    </source>
</evidence>
<feature type="transmembrane region" description="Helical" evidence="2">
    <location>
        <begin position="618"/>
        <end position="639"/>
    </location>
</feature>
<keyword evidence="2" id="KW-0812">Transmembrane</keyword>
<evidence type="ECO:0000313" key="5">
    <source>
        <dbReference type="Proteomes" id="UP000298468"/>
    </source>
</evidence>
<evidence type="ECO:0000256" key="1">
    <source>
        <dbReference type="SAM" id="MobiDB-lite"/>
    </source>
</evidence>
<dbReference type="PANTHER" id="PTHR42736">
    <property type="entry name" value="PROTEIN-GLUTAMINE GAMMA-GLUTAMYLTRANSFERASE"/>
    <property type="match status" value="1"/>
</dbReference>
<feature type="transmembrane region" description="Helical" evidence="2">
    <location>
        <begin position="171"/>
        <end position="190"/>
    </location>
</feature>
<feature type="transmembrane region" description="Helical" evidence="2">
    <location>
        <begin position="147"/>
        <end position="165"/>
    </location>
</feature>
<feature type="transmembrane region" description="Helical" evidence="2">
    <location>
        <begin position="219"/>
        <end position="240"/>
    </location>
</feature>